<reference evidence="1" key="1">
    <citation type="journal article" date="2020" name="Nature">
        <title>Giant virus diversity and host interactions through global metagenomics.</title>
        <authorList>
            <person name="Schulz F."/>
            <person name="Roux S."/>
            <person name="Paez-Espino D."/>
            <person name="Jungbluth S."/>
            <person name="Walsh D.A."/>
            <person name="Denef V.J."/>
            <person name="McMahon K.D."/>
            <person name="Konstantinidis K.T."/>
            <person name="Eloe-Fadrosh E.A."/>
            <person name="Kyrpides N.C."/>
            <person name="Woyke T."/>
        </authorList>
    </citation>
    <scope>NUCLEOTIDE SEQUENCE</scope>
    <source>
        <strain evidence="1">GVMAG-M-3300013285-6</strain>
    </source>
</reference>
<evidence type="ECO:0000313" key="1">
    <source>
        <dbReference type="EMBL" id="QHS92212.1"/>
    </source>
</evidence>
<dbReference type="EMBL" id="MN739174">
    <property type="protein sequence ID" value="QHS92212.1"/>
    <property type="molecule type" value="Genomic_DNA"/>
</dbReference>
<protein>
    <submittedName>
        <fullName evidence="1">Uncharacterized protein</fullName>
    </submittedName>
</protein>
<accession>A0A6C0BJM3</accession>
<name>A0A6C0BJM3_9ZZZZ</name>
<sequence>MEVESEEVDETTFEFELPYIFTEKPKTHWEAILPQCVCLALRRYCVARLLQDMSGTRISDVMDLSGGVPDELWESQFDLVRHCAPDIMKPYVEEWFQPETAGQVDGLYDLDEYARDLVAELDRCSLSGDEAAQDAISDILDRKFYEFFKEWLGPEKKDLLFFPSTEESDEANMAEKIARVMKVIHTPPPRRRFTRRARDGVIEGPIHTLFKQKKTRRN</sequence>
<proteinExistence type="predicted"/>
<dbReference type="AlphaFoldDB" id="A0A6C0BJM3"/>
<organism evidence="1">
    <name type="scientific">viral metagenome</name>
    <dbReference type="NCBI Taxonomy" id="1070528"/>
    <lineage>
        <taxon>unclassified sequences</taxon>
        <taxon>metagenomes</taxon>
        <taxon>organismal metagenomes</taxon>
    </lineage>
</organism>